<keyword evidence="1" id="KW-0472">Membrane</keyword>
<name>A0ABP8EBK4_9FLAO</name>
<feature type="transmembrane region" description="Helical" evidence="1">
    <location>
        <begin position="41"/>
        <end position="61"/>
    </location>
</feature>
<keyword evidence="3" id="KW-1185">Reference proteome</keyword>
<organism evidence="2 3">
    <name type="scientific">Hyunsoonleella aestuarii</name>
    <dbReference type="NCBI Taxonomy" id="912802"/>
    <lineage>
        <taxon>Bacteria</taxon>
        <taxon>Pseudomonadati</taxon>
        <taxon>Bacteroidota</taxon>
        <taxon>Flavobacteriia</taxon>
        <taxon>Flavobacteriales</taxon>
        <taxon>Flavobacteriaceae</taxon>
    </lineage>
</organism>
<keyword evidence="1" id="KW-0812">Transmembrane</keyword>
<proteinExistence type="predicted"/>
<feature type="transmembrane region" description="Helical" evidence="1">
    <location>
        <begin position="67"/>
        <end position="85"/>
    </location>
</feature>
<evidence type="ECO:0000256" key="1">
    <source>
        <dbReference type="SAM" id="Phobius"/>
    </source>
</evidence>
<reference evidence="3" key="1">
    <citation type="journal article" date="2019" name="Int. J. Syst. Evol. Microbiol.">
        <title>The Global Catalogue of Microorganisms (GCM) 10K type strain sequencing project: providing services to taxonomists for standard genome sequencing and annotation.</title>
        <authorList>
            <consortium name="The Broad Institute Genomics Platform"/>
            <consortium name="The Broad Institute Genome Sequencing Center for Infectious Disease"/>
            <person name="Wu L."/>
            <person name="Ma J."/>
        </authorList>
    </citation>
    <scope>NUCLEOTIDE SEQUENCE [LARGE SCALE GENOMIC DNA]</scope>
    <source>
        <strain evidence="3">JCM 17452</strain>
    </source>
</reference>
<comment type="caution">
    <text evidence="2">The sequence shown here is derived from an EMBL/GenBank/DDBJ whole genome shotgun (WGS) entry which is preliminary data.</text>
</comment>
<dbReference type="EMBL" id="BAABAV010000001">
    <property type="protein sequence ID" value="GAA4269604.1"/>
    <property type="molecule type" value="Genomic_DNA"/>
</dbReference>
<keyword evidence="1" id="KW-1133">Transmembrane helix</keyword>
<feature type="transmembrane region" description="Helical" evidence="1">
    <location>
        <begin position="15"/>
        <end position="34"/>
    </location>
</feature>
<dbReference type="Proteomes" id="UP001500027">
    <property type="component" value="Unassembled WGS sequence"/>
</dbReference>
<evidence type="ECO:0000313" key="2">
    <source>
        <dbReference type="EMBL" id="GAA4269604.1"/>
    </source>
</evidence>
<protein>
    <submittedName>
        <fullName evidence="2">Uncharacterized protein</fullName>
    </submittedName>
</protein>
<accession>A0ABP8EBK4</accession>
<sequence length="105" mass="11967">MSPFILDIGEIFIEIAYNIAILMVLSASLINFIYKDTQKSLLMFLGSLCIVFSEVIQLAYLYISSKILLDILYTILLVAAFYFFYKQAILNEEESSVLSGNEVFK</sequence>
<evidence type="ECO:0000313" key="3">
    <source>
        <dbReference type="Proteomes" id="UP001500027"/>
    </source>
</evidence>
<gene>
    <name evidence="2" type="ORF">GCM10022257_17050</name>
</gene>